<evidence type="ECO:0000256" key="5">
    <source>
        <dbReference type="ARBA" id="ARBA00022963"/>
    </source>
</evidence>
<evidence type="ECO:0000256" key="6">
    <source>
        <dbReference type="ARBA" id="ARBA00023098"/>
    </source>
</evidence>
<keyword evidence="10" id="KW-1185">Reference proteome</keyword>
<evidence type="ECO:0000256" key="2">
    <source>
        <dbReference type="ARBA" id="ARBA00008664"/>
    </source>
</evidence>
<evidence type="ECO:0000313" key="9">
    <source>
        <dbReference type="EMBL" id="OEV07692.1"/>
    </source>
</evidence>
<comment type="catalytic activity">
    <reaction evidence="1">
        <text>a 1,2-diacyl-sn-glycero-3-phosphocholine + H2O = a 1,2-diacyl-sn-glycero-3-phosphate + choline + H(+)</text>
        <dbReference type="Rhea" id="RHEA:14445"/>
        <dbReference type="ChEBI" id="CHEBI:15354"/>
        <dbReference type="ChEBI" id="CHEBI:15377"/>
        <dbReference type="ChEBI" id="CHEBI:15378"/>
        <dbReference type="ChEBI" id="CHEBI:57643"/>
        <dbReference type="ChEBI" id="CHEBI:58608"/>
        <dbReference type="EC" id="3.1.4.4"/>
    </reaction>
</comment>
<dbReference type="EMBL" id="LJGW01000486">
    <property type="protein sequence ID" value="OEV07692.1"/>
    <property type="molecule type" value="Genomic_DNA"/>
</dbReference>
<dbReference type="RefSeq" id="WP_070020037.1">
    <property type="nucleotide sequence ID" value="NZ_LJGW01000486.1"/>
</dbReference>
<dbReference type="InterPro" id="IPR001736">
    <property type="entry name" value="PLipase_D/transphosphatidylase"/>
</dbReference>
<dbReference type="InterPro" id="IPR025202">
    <property type="entry name" value="PLD-like_dom"/>
</dbReference>
<organism evidence="9 10">
    <name type="scientific">Streptomyces nanshensis</name>
    <dbReference type="NCBI Taxonomy" id="518642"/>
    <lineage>
        <taxon>Bacteria</taxon>
        <taxon>Bacillati</taxon>
        <taxon>Actinomycetota</taxon>
        <taxon>Actinomycetes</taxon>
        <taxon>Kitasatosporales</taxon>
        <taxon>Streptomycetaceae</taxon>
        <taxon>Streptomyces</taxon>
    </lineage>
</organism>
<protein>
    <recommendedName>
        <fullName evidence="3">phospholipase D</fullName>
        <ecNumber evidence="3">3.1.4.4</ecNumber>
    </recommendedName>
</protein>
<feature type="signal peptide" evidence="7">
    <location>
        <begin position="1"/>
        <end position="25"/>
    </location>
</feature>
<reference evidence="9 10" key="1">
    <citation type="journal article" date="2016" name="Front. Microbiol.">
        <title>Comparative Genomics Analysis of Streptomyces Species Reveals Their Adaptation to the Marine Environment and Their Diversity at the Genomic Level.</title>
        <authorList>
            <person name="Tian X."/>
            <person name="Zhang Z."/>
            <person name="Yang T."/>
            <person name="Chen M."/>
            <person name="Li J."/>
            <person name="Chen F."/>
            <person name="Yang J."/>
            <person name="Li W."/>
            <person name="Zhang B."/>
            <person name="Zhang Z."/>
            <person name="Wu J."/>
            <person name="Zhang C."/>
            <person name="Long L."/>
            <person name="Xiao J."/>
        </authorList>
    </citation>
    <scope>NUCLEOTIDE SEQUENCE [LARGE SCALE GENOMIC DNA]</scope>
    <source>
        <strain evidence="9 10">SCSIO 10429</strain>
    </source>
</reference>
<dbReference type="SUPFAM" id="SSF56024">
    <property type="entry name" value="Phospholipase D/nuclease"/>
    <property type="match status" value="2"/>
</dbReference>
<dbReference type="Pfam" id="PF13091">
    <property type="entry name" value="PLDc_2"/>
    <property type="match status" value="2"/>
</dbReference>
<dbReference type="PANTHER" id="PTHR43856:SF1">
    <property type="entry name" value="MITOCHONDRIAL CARDIOLIPIN HYDROLASE"/>
    <property type="match status" value="1"/>
</dbReference>
<sequence length="436" mass="46615">MKRTITFVAALAVIVVLLPLSTAHAAVKKAKAPLSCESRTFTSTPGPRFNDPEDPAARMEVMGPIIESINSAGCGQTVRVAMYSISGAQPGPDFADALIAAHRRGVIVKALMDVHSDNAVWQSIVAELGNDPRASSFAALCPGGCLTHFSGSSLHAKYYMLSGGSEANRTVTVSSANPTSAQAGTAWNSSATVKGNVALYNSYVRYFGAMSKGALGGTGPLAPDHYSSAGAVAARKLSPPSYQWPKSRAKSDTWVDFLNNIKAPATVNIAMFQWTSHGKPGERNYLELPKKLVSLARTGVKIRILITAGSVDDSVQSSLKNKPNIDVYDTTRGTDANGNARHYTHDKYMMVSGNYAGAPNSRIVFVGSSNWTSNGIWHNDESDLKLTGGATYDTFMADWKNQYDRCCGTAGRQSVAEDRAENAAREIPVDPRQILE</sequence>
<dbReference type="GO" id="GO:0004630">
    <property type="term" value="F:phospholipase D activity"/>
    <property type="evidence" value="ECO:0007669"/>
    <property type="project" value="UniProtKB-EC"/>
</dbReference>
<dbReference type="InterPro" id="IPR051406">
    <property type="entry name" value="PLD_domain"/>
</dbReference>
<feature type="domain" description="PLD phosphodiesterase" evidence="8">
    <location>
        <begin position="340"/>
        <end position="375"/>
    </location>
</feature>
<dbReference type="Proteomes" id="UP000176005">
    <property type="component" value="Unassembled WGS sequence"/>
</dbReference>
<evidence type="ECO:0000256" key="4">
    <source>
        <dbReference type="ARBA" id="ARBA00022801"/>
    </source>
</evidence>
<comment type="similarity">
    <text evidence="2">Belongs to the phospholipase D family.</text>
</comment>
<evidence type="ECO:0000313" key="10">
    <source>
        <dbReference type="Proteomes" id="UP000176005"/>
    </source>
</evidence>
<dbReference type="GO" id="GO:0016891">
    <property type="term" value="F:RNA endonuclease activity producing 5'-phosphomonoesters, hydrolytic mechanism"/>
    <property type="evidence" value="ECO:0007669"/>
    <property type="project" value="TreeGrafter"/>
</dbReference>
<dbReference type="Gene3D" id="3.30.870.10">
    <property type="entry name" value="Endonuclease Chain A"/>
    <property type="match status" value="2"/>
</dbReference>
<evidence type="ECO:0000256" key="1">
    <source>
        <dbReference type="ARBA" id="ARBA00000798"/>
    </source>
</evidence>
<evidence type="ECO:0000256" key="7">
    <source>
        <dbReference type="SAM" id="SignalP"/>
    </source>
</evidence>
<feature type="chain" id="PRO_5009196809" description="phospholipase D" evidence="7">
    <location>
        <begin position="26"/>
        <end position="436"/>
    </location>
</feature>
<dbReference type="GO" id="GO:0006793">
    <property type="term" value="P:phosphorus metabolic process"/>
    <property type="evidence" value="ECO:0007669"/>
    <property type="project" value="UniProtKB-ARBA"/>
</dbReference>
<dbReference type="AlphaFoldDB" id="A0A1E7KUW2"/>
<evidence type="ECO:0000259" key="8">
    <source>
        <dbReference type="PROSITE" id="PS50035"/>
    </source>
</evidence>
<proteinExistence type="inferred from homology"/>
<keyword evidence="4" id="KW-0378">Hydrolase</keyword>
<keyword evidence="5" id="KW-0442">Lipid degradation</keyword>
<dbReference type="PATRIC" id="fig|518642.10.peg.6434"/>
<name>A0A1E7KUW2_9ACTN</name>
<dbReference type="EC" id="3.1.4.4" evidence="3"/>
<evidence type="ECO:0000256" key="3">
    <source>
        <dbReference type="ARBA" id="ARBA00012027"/>
    </source>
</evidence>
<accession>A0A1E7KUW2</accession>
<keyword evidence="7" id="KW-0732">Signal</keyword>
<comment type="caution">
    <text evidence="9">The sequence shown here is derived from an EMBL/GenBank/DDBJ whole genome shotgun (WGS) entry which is preliminary data.</text>
</comment>
<keyword evidence="6" id="KW-0443">Lipid metabolism</keyword>
<gene>
    <name evidence="9" type="ORF">AN218_28795</name>
</gene>
<dbReference type="PROSITE" id="PS50035">
    <property type="entry name" value="PLD"/>
    <property type="match status" value="1"/>
</dbReference>
<dbReference type="GO" id="GO:0016042">
    <property type="term" value="P:lipid catabolic process"/>
    <property type="evidence" value="ECO:0007669"/>
    <property type="project" value="UniProtKB-KW"/>
</dbReference>
<dbReference type="PANTHER" id="PTHR43856">
    <property type="entry name" value="CARDIOLIPIN HYDROLASE"/>
    <property type="match status" value="1"/>
</dbReference>